<reference evidence="1 2" key="1">
    <citation type="journal article" date="2014" name="FEMS Microbiol. Ecol.">
        <title>Sphaerotilus natans encrusted with nanoball-shaped Fe(III) oxide minerals formed by nitrate-reducing mixotrophic Fe(II) oxidation.</title>
        <authorList>
            <person name="Park S."/>
            <person name="Kim D.H."/>
            <person name="Lee J.H."/>
            <person name="Hur H.G."/>
        </authorList>
    </citation>
    <scope>NUCLEOTIDE SEQUENCE [LARGE SCALE GENOMIC DNA]</scope>
    <source>
        <strain evidence="1 2">DSM 6575</strain>
    </source>
</reference>
<accession>A0A059KP03</accession>
<sequence>MLALGSLLNLPAQAIEVWHSNTVFGGQGQCVATLTLDSGLDEFRQVRLQATVLDKAGRRLMAQTLDLPSIGSSSAERFAEVMIDGEALCDEQLQLQITSATAVANGKRIDLLRTGQLTPRVFKPMPIRISAPAAAAAPKPAAPAGRVIDLHLTTAPQLSQEGIHIQSAQGRHSMFAVNASEAVWRTFQKARAGQCLRLYVGPEFNFSDASSIQRIEANCK</sequence>
<dbReference type="InterPro" id="IPR040755">
    <property type="entry name" value="IrmA"/>
</dbReference>
<proteinExistence type="predicted"/>
<evidence type="ECO:0000313" key="1">
    <source>
        <dbReference type="EMBL" id="KDB52853.1"/>
    </source>
</evidence>
<organism evidence="1 2">
    <name type="scientific">Sphaerotilus natans subsp. natans DSM 6575</name>
    <dbReference type="NCBI Taxonomy" id="1286631"/>
    <lineage>
        <taxon>Bacteria</taxon>
        <taxon>Pseudomonadati</taxon>
        <taxon>Pseudomonadota</taxon>
        <taxon>Betaproteobacteria</taxon>
        <taxon>Burkholderiales</taxon>
        <taxon>Sphaerotilaceae</taxon>
        <taxon>Sphaerotilus</taxon>
    </lineage>
</organism>
<gene>
    <name evidence="1" type="ORF">X805_15870</name>
</gene>
<dbReference type="Proteomes" id="UP000026714">
    <property type="component" value="Unassembled WGS sequence"/>
</dbReference>
<dbReference type="RefSeq" id="WP_037480276.1">
    <property type="nucleotide sequence ID" value="NZ_AZRA01000039.1"/>
</dbReference>
<protein>
    <submittedName>
        <fullName evidence="1">Uncharacterized protein</fullName>
    </submittedName>
</protein>
<dbReference type="AlphaFoldDB" id="A0A059KP03"/>
<dbReference type="eggNOG" id="ENOG5032Y22">
    <property type="taxonomic scope" value="Bacteria"/>
</dbReference>
<name>A0A059KP03_9BURK</name>
<comment type="caution">
    <text evidence="1">The sequence shown here is derived from an EMBL/GenBank/DDBJ whole genome shotgun (WGS) entry which is preliminary data.</text>
</comment>
<keyword evidence="2" id="KW-1185">Reference proteome</keyword>
<evidence type="ECO:0000313" key="2">
    <source>
        <dbReference type="Proteomes" id="UP000026714"/>
    </source>
</evidence>
<dbReference type="STRING" id="34103.SAMN05421778_11336"/>
<dbReference type="EMBL" id="AZRA01000039">
    <property type="protein sequence ID" value="KDB52853.1"/>
    <property type="molecule type" value="Genomic_DNA"/>
</dbReference>
<dbReference type="Pfam" id="PF18673">
    <property type="entry name" value="IrmA"/>
    <property type="match status" value="1"/>
</dbReference>